<dbReference type="AlphaFoldDB" id="A0A221NUF5"/>
<dbReference type="KEGG" id="splu:LK06_004420"/>
<dbReference type="RefSeq" id="WP_043434050.1">
    <property type="nucleotide sequence ID" value="NZ_CP021080.1"/>
</dbReference>
<protein>
    <recommendedName>
        <fullName evidence="3">Resolvase/invertase-type recombinase catalytic domain-containing protein</fullName>
    </recommendedName>
</protein>
<dbReference type="OrthoDB" id="4251178at2"/>
<sequence>MPPTPRLAYGYLRVLPGLGIDDVLRLHRDLVAFAEARGFVLADVFIEAQWQQLKAWHEVVVHCHTRNVRHVVMPSPEHLHTIPVLAELMKDDVEREIGGTLWLAASLETTAAPEQEARP</sequence>
<name>A0A221NUF5_9ACTN</name>
<dbReference type="Proteomes" id="UP000031501">
    <property type="component" value="Chromosome"/>
</dbReference>
<evidence type="ECO:0000313" key="1">
    <source>
        <dbReference type="EMBL" id="ASN23574.1"/>
    </source>
</evidence>
<evidence type="ECO:0000313" key="2">
    <source>
        <dbReference type="Proteomes" id="UP000031501"/>
    </source>
</evidence>
<gene>
    <name evidence="1" type="ORF">LK07_05505</name>
</gene>
<dbReference type="EMBL" id="CP022433">
    <property type="protein sequence ID" value="ASN23574.1"/>
    <property type="molecule type" value="Genomic_DNA"/>
</dbReference>
<proteinExistence type="predicted"/>
<organism evidence="1 2">
    <name type="scientific">Streptomyces pluripotens</name>
    <dbReference type="NCBI Taxonomy" id="1355015"/>
    <lineage>
        <taxon>Bacteria</taxon>
        <taxon>Bacillati</taxon>
        <taxon>Actinomycetota</taxon>
        <taxon>Actinomycetes</taxon>
        <taxon>Kitasatosporales</taxon>
        <taxon>Streptomycetaceae</taxon>
        <taxon>Streptomyces</taxon>
    </lineage>
</organism>
<reference evidence="1 2" key="1">
    <citation type="submission" date="2017-07" db="EMBL/GenBank/DDBJ databases">
        <title>Genome sequence of Streptomyces pluripotens MUSC 137T.</title>
        <authorList>
            <person name="Ser H.-L."/>
            <person name="Lee L.-H."/>
        </authorList>
    </citation>
    <scope>NUCLEOTIDE SEQUENCE [LARGE SCALE GENOMIC DNA]</scope>
    <source>
        <strain evidence="1 2">MUSC 137</strain>
    </source>
</reference>
<evidence type="ECO:0008006" key="3">
    <source>
        <dbReference type="Google" id="ProtNLM"/>
    </source>
</evidence>
<accession>A0A221NUF5</accession>
<keyword evidence="2" id="KW-1185">Reference proteome</keyword>